<reference evidence="16" key="1">
    <citation type="submission" date="2021-03" db="EMBL/GenBank/DDBJ databases">
        <title>Genomic Encyclopedia of Type Strains, Phase IV (KMG-V): Genome sequencing to study the core and pangenomes of soil and plant-associated prokaryotes.</title>
        <authorList>
            <person name="Whitman W."/>
        </authorList>
    </citation>
    <scope>NUCLEOTIDE SEQUENCE</scope>
    <source>
        <strain evidence="16">C4</strain>
    </source>
</reference>
<feature type="domain" description="GHMP kinase N-terminal" evidence="15">
    <location>
        <begin position="60"/>
        <end position="163"/>
    </location>
</feature>
<evidence type="ECO:0000256" key="6">
    <source>
        <dbReference type="ARBA" id="ARBA00022490"/>
    </source>
</evidence>
<feature type="binding site" evidence="14">
    <location>
        <begin position="88"/>
        <end position="98"/>
    </location>
    <ligand>
        <name>ATP</name>
        <dbReference type="ChEBI" id="CHEBI:30616"/>
    </ligand>
</feature>
<sequence>MYSKCTAISHGSGTIINAIATNKGSAFGITLGVEATVELINDHKKIIKGKIEGQEGIDSNLIETCVKNVLDYYNLDYSAKVTTKSNLPIKSGLSSSSATANAVTLATMGVLGKYAPEGDKKINKKINNELDDLIINLGIKSCFDENLTITGAYDDATASYYGGITITDNENRKILKRDAFNDEDVKVIVLIPNNYQKNLNKERMILIKNYVEIAFNNCLVGNYYEALFMNGLFYASTLNFPTNISIEALESGALTFGLSGTGPSYIGLCKAENVPNIVKYLEKYGKIYITEVCNSKSKIINLE</sequence>
<dbReference type="RefSeq" id="WP_209590152.1">
    <property type="nucleotide sequence ID" value="NZ_JAGGMV010000001.1"/>
</dbReference>
<evidence type="ECO:0000313" key="17">
    <source>
        <dbReference type="Proteomes" id="UP000740329"/>
    </source>
</evidence>
<dbReference type="AlphaFoldDB" id="A0A8J7UTY3"/>
<dbReference type="GO" id="GO:0009423">
    <property type="term" value="P:chorismate biosynthetic process"/>
    <property type="evidence" value="ECO:0007669"/>
    <property type="project" value="UniProtKB-UniRule"/>
</dbReference>
<dbReference type="GO" id="GO:0008652">
    <property type="term" value="P:amino acid biosynthetic process"/>
    <property type="evidence" value="ECO:0007669"/>
    <property type="project" value="UniProtKB-KW"/>
</dbReference>
<evidence type="ECO:0000256" key="4">
    <source>
        <dbReference type="ARBA" id="ARBA00012154"/>
    </source>
</evidence>
<evidence type="ECO:0000256" key="12">
    <source>
        <dbReference type="ARBA" id="ARBA00023141"/>
    </source>
</evidence>
<evidence type="ECO:0000256" key="3">
    <source>
        <dbReference type="ARBA" id="ARBA00010202"/>
    </source>
</evidence>
<comment type="similarity">
    <text evidence="3 14">Belongs to the GHMP kinase family. Archaeal shikimate kinase subfamily.</text>
</comment>
<dbReference type="PANTHER" id="PTHR20861:SF3">
    <property type="entry name" value="SHIKIMATE KINASE"/>
    <property type="match status" value="1"/>
</dbReference>
<dbReference type="NCBIfam" id="TIGR01920">
    <property type="entry name" value="Shik_kin_archae"/>
    <property type="match status" value="1"/>
</dbReference>
<dbReference type="InterPro" id="IPR010189">
    <property type="entry name" value="SK_arc"/>
</dbReference>
<evidence type="ECO:0000256" key="2">
    <source>
        <dbReference type="ARBA" id="ARBA00004842"/>
    </source>
</evidence>
<protein>
    <recommendedName>
        <fullName evidence="5 14">Shikimate kinase</fullName>
        <shortName evidence="14">SK</shortName>
        <ecNumber evidence="4 14">2.7.1.71</ecNumber>
    </recommendedName>
</protein>
<dbReference type="PIRSF" id="PIRSF005758">
    <property type="entry name" value="Shikimt_kin_arch"/>
    <property type="match status" value="1"/>
</dbReference>
<evidence type="ECO:0000256" key="11">
    <source>
        <dbReference type="ARBA" id="ARBA00022840"/>
    </source>
</evidence>
<evidence type="ECO:0000256" key="7">
    <source>
        <dbReference type="ARBA" id="ARBA00022605"/>
    </source>
</evidence>
<comment type="caution">
    <text evidence="16">The sequence shown here is derived from an EMBL/GenBank/DDBJ whole genome shotgun (WGS) entry which is preliminary data.</text>
</comment>
<dbReference type="InterPro" id="IPR020568">
    <property type="entry name" value="Ribosomal_Su5_D2-typ_SF"/>
</dbReference>
<keyword evidence="7 14" id="KW-0028">Amino-acid biosynthesis</keyword>
<keyword evidence="12 14" id="KW-0057">Aromatic amino acid biosynthesis</keyword>
<accession>A0A8J7UTY3</accession>
<dbReference type="EC" id="2.7.1.71" evidence="4 14"/>
<evidence type="ECO:0000256" key="8">
    <source>
        <dbReference type="ARBA" id="ARBA00022679"/>
    </source>
</evidence>
<dbReference type="GO" id="GO:0009073">
    <property type="term" value="P:aromatic amino acid family biosynthetic process"/>
    <property type="evidence" value="ECO:0007669"/>
    <property type="project" value="UniProtKB-KW"/>
</dbReference>
<dbReference type="HAMAP" id="MF_00370">
    <property type="entry name" value="Shik_kinase_arch"/>
    <property type="match status" value="1"/>
</dbReference>
<dbReference type="Proteomes" id="UP000740329">
    <property type="component" value="Unassembled WGS sequence"/>
</dbReference>
<keyword evidence="6 14" id="KW-0963">Cytoplasm</keyword>
<keyword evidence="9 14" id="KW-0547">Nucleotide-binding</keyword>
<evidence type="ECO:0000256" key="9">
    <source>
        <dbReference type="ARBA" id="ARBA00022741"/>
    </source>
</evidence>
<dbReference type="SUPFAM" id="SSF55060">
    <property type="entry name" value="GHMP Kinase, C-terminal domain"/>
    <property type="match status" value="1"/>
</dbReference>
<evidence type="ECO:0000256" key="13">
    <source>
        <dbReference type="ARBA" id="ARBA00048567"/>
    </source>
</evidence>
<name>A0A8J7UTY3_METVO</name>
<dbReference type="GO" id="GO:0005737">
    <property type="term" value="C:cytoplasm"/>
    <property type="evidence" value="ECO:0007669"/>
    <property type="project" value="UniProtKB-SubCell"/>
</dbReference>
<evidence type="ECO:0000313" key="16">
    <source>
        <dbReference type="EMBL" id="MBP2200776.1"/>
    </source>
</evidence>
<comment type="pathway">
    <text evidence="2 14">Metabolic intermediate biosynthesis; chorismate biosynthesis; chorismate from D-erythrose 4-phosphate and phosphoenolpyruvate: step 5/7.</text>
</comment>
<dbReference type="GO" id="GO:0005524">
    <property type="term" value="F:ATP binding"/>
    <property type="evidence" value="ECO:0007669"/>
    <property type="project" value="UniProtKB-UniRule"/>
</dbReference>
<dbReference type="Pfam" id="PF00288">
    <property type="entry name" value="GHMP_kinases_N"/>
    <property type="match status" value="1"/>
</dbReference>
<keyword evidence="10 14" id="KW-0418">Kinase</keyword>
<dbReference type="InterPro" id="IPR036554">
    <property type="entry name" value="GHMP_kinase_C_sf"/>
</dbReference>
<dbReference type="EMBL" id="JAGGMV010000001">
    <property type="protein sequence ID" value="MBP2200776.1"/>
    <property type="molecule type" value="Genomic_DNA"/>
</dbReference>
<organism evidence="16 17">
    <name type="scientific">Methanococcus voltae</name>
    <dbReference type="NCBI Taxonomy" id="2188"/>
    <lineage>
        <taxon>Archaea</taxon>
        <taxon>Methanobacteriati</taxon>
        <taxon>Methanobacteriota</taxon>
        <taxon>Methanomada group</taxon>
        <taxon>Methanococci</taxon>
        <taxon>Methanococcales</taxon>
        <taxon>Methanococcaceae</taxon>
        <taxon>Methanococcus</taxon>
    </lineage>
</organism>
<comment type="subcellular location">
    <subcellularLocation>
        <location evidence="1 14">Cytoplasm</location>
    </subcellularLocation>
</comment>
<evidence type="ECO:0000259" key="15">
    <source>
        <dbReference type="Pfam" id="PF00288"/>
    </source>
</evidence>
<dbReference type="InterPro" id="IPR014721">
    <property type="entry name" value="Ribsml_uS5_D2-typ_fold_subgr"/>
</dbReference>
<evidence type="ECO:0000256" key="5">
    <source>
        <dbReference type="ARBA" id="ARBA00013853"/>
    </source>
</evidence>
<gene>
    <name evidence="14" type="primary">aroK</name>
    <name evidence="16" type="ORF">J3E07_000174</name>
</gene>
<dbReference type="UniPathway" id="UPA00053">
    <property type="reaction ID" value="UER00088"/>
</dbReference>
<evidence type="ECO:0000256" key="1">
    <source>
        <dbReference type="ARBA" id="ARBA00004496"/>
    </source>
</evidence>
<dbReference type="PANTHER" id="PTHR20861">
    <property type="entry name" value="HOMOSERINE/4-DIPHOSPHOCYTIDYL-2-C-METHYL-D-ERYTHRITOL KINASE"/>
    <property type="match status" value="1"/>
</dbReference>
<comment type="catalytic activity">
    <reaction evidence="13 14">
        <text>shikimate + ATP = 3-phosphoshikimate + ADP + H(+)</text>
        <dbReference type="Rhea" id="RHEA:13121"/>
        <dbReference type="ChEBI" id="CHEBI:15378"/>
        <dbReference type="ChEBI" id="CHEBI:30616"/>
        <dbReference type="ChEBI" id="CHEBI:36208"/>
        <dbReference type="ChEBI" id="CHEBI:145989"/>
        <dbReference type="ChEBI" id="CHEBI:456216"/>
        <dbReference type="EC" id="2.7.1.71"/>
    </reaction>
</comment>
<dbReference type="SUPFAM" id="SSF54211">
    <property type="entry name" value="Ribosomal protein S5 domain 2-like"/>
    <property type="match status" value="1"/>
</dbReference>
<dbReference type="InterPro" id="IPR006204">
    <property type="entry name" value="GHMP_kinase_N_dom"/>
</dbReference>
<keyword evidence="8 14" id="KW-0808">Transferase</keyword>
<evidence type="ECO:0000256" key="10">
    <source>
        <dbReference type="ARBA" id="ARBA00022777"/>
    </source>
</evidence>
<dbReference type="Gene3D" id="3.30.230.10">
    <property type="match status" value="1"/>
</dbReference>
<keyword evidence="11 14" id="KW-0067">ATP-binding</keyword>
<dbReference type="GO" id="GO:0004765">
    <property type="term" value="F:shikimate kinase activity"/>
    <property type="evidence" value="ECO:0007669"/>
    <property type="project" value="UniProtKB-UniRule"/>
</dbReference>
<proteinExistence type="inferred from homology"/>
<evidence type="ECO:0000256" key="14">
    <source>
        <dbReference type="HAMAP-Rule" id="MF_00370"/>
    </source>
</evidence>